<feature type="compositionally biased region" description="Polar residues" evidence="1">
    <location>
        <begin position="226"/>
        <end position="242"/>
    </location>
</feature>
<name>A0A069CSK0_WEIOS</name>
<dbReference type="EMBL" id="DF820488">
    <property type="protein sequence ID" value="GAK30765.1"/>
    <property type="molecule type" value="Genomic_DNA"/>
</dbReference>
<evidence type="ECO:0000313" key="2">
    <source>
        <dbReference type="EMBL" id="GAK30765.1"/>
    </source>
</evidence>
<dbReference type="Proteomes" id="UP000030643">
    <property type="component" value="Unassembled WGS sequence"/>
</dbReference>
<gene>
    <name evidence="2" type="ORF">WOSG25_050370</name>
</gene>
<dbReference type="AlphaFoldDB" id="A0A069CSK0"/>
<feature type="region of interest" description="Disordered" evidence="1">
    <location>
        <begin position="226"/>
        <end position="250"/>
    </location>
</feature>
<keyword evidence="3" id="KW-1185">Reference proteome</keyword>
<evidence type="ECO:0000313" key="3">
    <source>
        <dbReference type="Proteomes" id="UP000030643"/>
    </source>
</evidence>
<proteinExistence type="predicted"/>
<reference evidence="3" key="1">
    <citation type="journal article" date="2014" name="Genome Announc.">
        <title>Draft genome sequence of Weissella oryzae SG25T, isolated from fermented rice grains.</title>
        <authorList>
            <person name="Tanizawa Y."/>
            <person name="Fujisawa T."/>
            <person name="Mochizuki T."/>
            <person name="Kaminuma E."/>
            <person name="Suzuki Y."/>
            <person name="Nakamura Y."/>
            <person name="Tohno M."/>
        </authorList>
    </citation>
    <scope>NUCLEOTIDE SEQUENCE [LARGE SCALE GENOMIC DNA]</scope>
    <source>
        <strain evidence="3">DSM 25784 / JCM 18191 / LMG 30913 / SG25</strain>
    </source>
</reference>
<protein>
    <submittedName>
        <fullName evidence="2">Succinylglutamate desuccinylase</fullName>
    </submittedName>
</protein>
<dbReference type="RefSeq" id="WP_027698845.1">
    <property type="nucleotide sequence ID" value="NZ_DF820488.1"/>
</dbReference>
<dbReference type="OrthoDB" id="2292944at2"/>
<sequence length="250" mass="27094">MTLQLSSLPIFTAETTGKLLYAGFNGGFINLSAENVSGNHLLKVLPDSTFKSDDFTFQEPVKLVNPSIVASEIGSGRNNSGVLTGKLVNEASDEKSMWAEEAKGNLKLNFAGQLYDVPVASYIGKTLKFAGVTTGYSQARSSQRQSALRNGDDTASLVEDVIKVTIFDEEKGDYMTVDLPINMRQAVESDFSMGQNVDFINFKVRFYMPETGNYAHIFSADAMTPVTTGSQSAPASKQAPKNDSNKGEQK</sequence>
<dbReference type="STRING" id="1329250.WOSG25_050370"/>
<evidence type="ECO:0000256" key="1">
    <source>
        <dbReference type="SAM" id="MobiDB-lite"/>
    </source>
</evidence>
<organism evidence="2 3">
    <name type="scientific">Weissella oryzae (strain DSM 25784 / JCM 18191 / LMG 30913 / SG25)</name>
    <dbReference type="NCBI Taxonomy" id="1329250"/>
    <lineage>
        <taxon>Bacteria</taxon>
        <taxon>Bacillati</taxon>
        <taxon>Bacillota</taxon>
        <taxon>Bacilli</taxon>
        <taxon>Lactobacillales</taxon>
        <taxon>Lactobacillaceae</taxon>
        <taxon>Weissella</taxon>
    </lineage>
</organism>
<accession>A0A069CSK0</accession>